<dbReference type="Pfam" id="PF13167">
    <property type="entry name" value="GTP-bdg_N"/>
    <property type="match status" value="1"/>
</dbReference>
<dbReference type="SUPFAM" id="SSF52540">
    <property type="entry name" value="P-loop containing nucleoside triphosphate hydrolases"/>
    <property type="match status" value="1"/>
</dbReference>
<dbReference type="InterPro" id="IPR030394">
    <property type="entry name" value="G_HFLX_dom"/>
</dbReference>
<dbReference type="RefSeq" id="WP_274456040.1">
    <property type="nucleotide sequence ID" value="NZ_CP067097.1"/>
</dbReference>
<dbReference type="CDD" id="cd01878">
    <property type="entry name" value="HflX"/>
    <property type="match status" value="1"/>
</dbReference>
<accession>A0ABT9XGU0</accession>
<dbReference type="InterPro" id="IPR027417">
    <property type="entry name" value="P-loop_NTPase"/>
</dbReference>
<organism evidence="8 9">
    <name type="scientific">Alicyclobacillus cycloheptanicus</name>
    <dbReference type="NCBI Taxonomy" id="1457"/>
    <lineage>
        <taxon>Bacteria</taxon>
        <taxon>Bacillati</taxon>
        <taxon>Bacillota</taxon>
        <taxon>Bacilli</taxon>
        <taxon>Bacillales</taxon>
        <taxon>Alicyclobacillaceae</taxon>
        <taxon>Alicyclobacillus</taxon>
    </lineage>
</organism>
<evidence type="ECO:0000256" key="3">
    <source>
        <dbReference type="ARBA" id="ARBA00022842"/>
    </source>
</evidence>
<evidence type="ECO:0000256" key="4">
    <source>
        <dbReference type="ARBA" id="ARBA00023134"/>
    </source>
</evidence>
<keyword evidence="4 5" id="KW-0342">GTP-binding</keyword>
<dbReference type="HAMAP" id="MF_00900">
    <property type="entry name" value="GTPase_HflX"/>
    <property type="match status" value="1"/>
</dbReference>
<dbReference type="InterPro" id="IPR025121">
    <property type="entry name" value="GTPase_HflX_N"/>
</dbReference>
<dbReference type="PANTHER" id="PTHR10229">
    <property type="entry name" value="GTP-BINDING PROTEIN HFLX"/>
    <property type="match status" value="1"/>
</dbReference>
<keyword evidence="2 5" id="KW-0547">Nucleotide-binding</keyword>
<evidence type="ECO:0000256" key="1">
    <source>
        <dbReference type="ARBA" id="ARBA00022723"/>
    </source>
</evidence>
<evidence type="ECO:0000256" key="2">
    <source>
        <dbReference type="ARBA" id="ARBA00022741"/>
    </source>
</evidence>
<gene>
    <name evidence="5" type="primary">hflX</name>
    <name evidence="8" type="ORF">J2S03_001140</name>
</gene>
<protein>
    <recommendedName>
        <fullName evidence="5">GTPase HflX</fullName>
    </recommendedName>
    <alternativeName>
        <fullName evidence="5">GTP-binding protein HflX</fullName>
    </alternativeName>
</protein>
<feature type="region of interest" description="Disordered" evidence="6">
    <location>
        <begin position="416"/>
        <end position="453"/>
    </location>
</feature>
<sequence>MANVEQYNKVVLGVRKRPMESDAHLQERIDELIGLCEAAGGQVVAVHAQERLEVDAALYLGRGKVAEIAQTVAAQEADLVIFDGELSPAQLRNLENQLNCRVIDRTQLILDIFALRARSKVGRLQVEVAQLTYLLPRLTGRGVEMSRLGGGIGTRGPGETRLEMDRRRIRQRMAHLRAQLKAARERRGVQRQRRLSSVPTVALVGYTNAGKTTLLQKWTSERGSSHVDSGHARLFDTLDPLARRVKAGAGSELVLLDTVGFVQELPHLLVDAFRATLEEVAAADVIVHVLDGATDPHERARTTYQVLSEIGALGKPIVTFYNKMDLCAAPPPPDREAAVTMYGSAATGEGLADLYQAVDRVLHLDPVRIVLEGPERSPSFWSDIARRGKVISAEPADADGTMRVTVEIARRYAASLQPAERSASGPPPEAFSSGTAEAEGLWRESSESGEIQP</sequence>
<evidence type="ECO:0000313" key="8">
    <source>
        <dbReference type="EMBL" id="MDQ0189320.1"/>
    </source>
</evidence>
<proteinExistence type="inferred from homology"/>
<reference evidence="8 9" key="1">
    <citation type="submission" date="2023-07" db="EMBL/GenBank/DDBJ databases">
        <title>Genomic Encyclopedia of Type Strains, Phase IV (KMG-IV): sequencing the most valuable type-strain genomes for metagenomic binning, comparative biology and taxonomic classification.</title>
        <authorList>
            <person name="Goeker M."/>
        </authorList>
    </citation>
    <scope>NUCLEOTIDE SEQUENCE [LARGE SCALE GENOMIC DNA]</scope>
    <source>
        <strain evidence="8 9">DSM 4006</strain>
    </source>
</reference>
<dbReference type="InterPro" id="IPR016496">
    <property type="entry name" value="GTPase_HflX"/>
</dbReference>
<dbReference type="PIRSF" id="PIRSF006809">
    <property type="entry name" value="GTP-binding_hflX_prd"/>
    <property type="match status" value="1"/>
</dbReference>
<dbReference type="InterPro" id="IPR032305">
    <property type="entry name" value="GTP-bd_M"/>
</dbReference>
<comment type="function">
    <text evidence="5">GTPase that associates with the 50S ribosomal subunit and may have a role during protein synthesis or ribosome biogenesis.</text>
</comment>
<comment type="subunit">
    <text evidence="5">Monomer. Associates with the 50S ribosomal subunit.</text>
</comment>
<keyword evidence="9" id="KW-1185">Reference proteome</keyword>
<dbReference type="PRINTS" id="PR00326">
    <property type="entry name" value="GTP1OBG"/>
</dbReference>
<keyword evidence="1" id="KW-0479">Metal-binding</keyword>
<dbReference type="Gene3D" id="3.40.50.300">
    <property type="entry name" value="P-loop containing nucleotide triphosphate hydrolases"/>
    <property type="match status" value="1"/>
</dbReference>
<dbReference type="Gene3D" id="6.10.250.2860">
    <property type="match status" value="1"/>
</dbReference>
<dbReference type="Gene3D" id="3.40.50.11060">
    <property type="entry name" value="GTPase HflX, N-terminal domain"/>
    <property type="match status" value="1"/>
</dbReference>
<name>A0ABT9XGU0_9BACL</name>
<dbReference type="PROSITE" id="PS51705">
    <property type="entry name" value="G_HFLX"/>
    <property type="match status" value="1"/>
</dbReference>
<dbReference type="Proteomes" id="UP001232973">
    <property type="component" value="Unassembled WGS sequence"/>
</dbReference>
<dbReference type="EMBL" id="JAUSTP010000006">
    <property type="protein sequence ID" value="MDQ0189320.1"/>
    <property type="molecule type" value="Genomic_DNA"/>
</dbReference>
<dbReference type="InterPro" id="IPR042108">
    <property type="entry name" value="GTPase_HflX_N_sf"/>
</dbReference>
<dbReference type="Pfam" id="PF16360">
    <property type="entry name" value="GTP-bdg_M"/>
    <property type="match status" value="1"/>
</dbReference>
<evidence type="ECO:0000256" key="6">
    <source>
        <dbReference type="SAM" id="MobiDB-lite"/>
    </source>
</evidence>
<feature type="domain" description="Hflx-type G" evidence="7">
    <location>
        <begin position="199"/>
        <end position="366"/>
    </location>
</feature>
<evidence type="ECO:0000259" key="7">
    <source>
        <dbReference type="PROSITE" id="PS51705"/>
    </source>
</evidence>
<evidence type="ECO:0000313" key="9">
    <source>
        <dbReference type="Proteomes" id="UP001232973"/>
    </source>
</evidence>
<dbReference type="InterPro" id="IPR006073">
    <property type="entry name" value="GTP-bd"/>
</dbReference>
<dbReference type="PANTHER" id="PTHR10229:SF0">
    <property type="entry name" value="GTP-BINDING PROTEIN 6-RELATED"/>
    <property type="match status" value="1"/>
</dbReference>
<dbReference type="NCBIfam" id="TIGR03156">
    <property type="entry name" value="GTP_HflX"/>
    <property type="match status" value="1"/>
</dbReference>
<evidence type="ECO:0000256" key="5">
    <source>
        <dbReference type="HAMAP-Rule" id="MF_00900"/>
    </source>
</evidence>
<keyword evidence="3" id="KW-0460">Magnesium</keyword>
<dbReference type="Pfam" id="PF01926">
    <property type="entry name" value="MMR_HSR1"/>
    <property type="match status" value="1"/>
</dbReference>
<comment type="similarity">
    <text evidence="5">Belongs to the TRAFAC class OBG-HflX-like GTPase superfamily. HflX GTPase family.</text>
</comment>
<comment type="subcellular location">
    <subcellularLocation>
        <location evidence="5">Cytoplasm</location>
    </subcellularLocation>
    <text evidence="5">May associate with membranes.</text>
</comment>
<comment type="caution">
    <text evidence="8">The sequence shown here is derived from an EMBL/GenBank/DDBJ whole genome shotgun (WGS) entry which is preliminary data.</text>
</comment>
<keyword evidence="5" id="KW-0963">Cytoplasm</keyword>